<dbReference type="Pfam" id="PF02191">
    <property type="entry name" value="OLF"/>
    <property type="match status" value="1"/>
</dbReference>
<organism evidence="6 7">
    <name type="scientific">Oryzias melastigma</name>
    <name type="common">Marine medaka</name>
    <dbReference type="NCBI Taxonomy" id="30732"/>
    <lineage>
        <taxon>Eukaryota</taxon>
        <taxon>Metazoa</taxon>
        <taxon>Chordata</taxon>
        <taxon>Craniata</taxon>
        <taxon>Vertebrata</taxon>
        <taxon>Euteleostomi</taxon>
        <taxon>Actinopterygii</taxon>
        <taxon>Neopterygii</taxon>
        <taxon>Teleostei</taxon>
        <taxon>Neoteleostei</taxon>
        <taxon>Acanthomorphata</taxon>
        <taxon>Ovalentaria</taxon>
        <taxon>Atherinomorphae</taxon>
        <taxon>Beloniformes</taxon>
        <taxon>Adrianichthyidae</taxon>
        <taxon>Oryziinae</taxon>
        <taxon>Oryzias</taxon>
    </lineage>
</organism>
<dbReference type="GO" id="GO:0005615">
    <property type="term" value="C:extracellular space"/>
    <property type="evidence" value="ECO:0007669"/>
    <property type="project" value="TreeGrafter"/>
</dbReference>
<dbReference type="InterPro" id="IPR003112">
    <property type="entry name" value="Olfac-like_dom"/>
</dbReference>
<feature type="compositionally biased region" description="Basic and acidic residues" evidence="4">
    <location>
        <begin position="361"/>
        <end position="377"/>
    </location>
</feature>
<feature type="region of interest" description="Disordered" evidence="4">
    <location>
        <begin position="58"/>
        <end position="128"/>
    </location>
</feature>
<evidence type="ECO:0000256" key="1">
    <source>
        <dbReference type="ARBA" id="ARBA00004613"/>
    </source>
</evidence>
<dbReference type="PANTHER" id="PTHR23192:SF85">
    <property type="entry name" value="GLIOMEDIN"/>
    <property type="match status" value="1"/>
</dbReference>
<dbReference type="STRING" id="30732.ENSOMEP00000014784"/>
<dbReference type="PANTHER" id="PTHR23192">
    <property type="entry name" value="OLFACTOMEDIN-RELATED"/>
    <property type="match status" value="1"/>
</dbReference>
<feature type="compositionally biased region" description="Polar residues" evidence="4">
    <location>
        <begin position="350"/>
        <end position="360"/>
    </location>
</feature>
<dbReference type="InterPro" id="IPR050605">
    <property type="entry name" value="Olfactomedin-like_domain"/>
</dbReference>
<reference evidence="6" key="2">
    <citation type="submission" date="2025-09" db="UniProtKB">
        <authorList>
            <consortium name="Ensembl"/>
        </authorList>
    </citation>
    <scope>IDENTIFICATION</scope>
</reference>
<dbReference type="AlphaFoldDB" id="A0A3B3CAZ8"/>
<feature type="region of interest" description="Disordered" evidence="4">
    <location>
        <begin position="343"/>
        <end position="379"/>
    </location>
</feature>
<proteinExistence type="predicted"/>
<feature type="compositionally biased region" description="Polar residues" evidence="4">
    <location>
        <begin position="185"/>
        <end position="197"/>
    </location>
</feature>
<feature type="compositionally biased region" description="Polar residues" evidence="4">
    <location>
        <begin position="83"/>
        <end position="93"/>
    </location>
</feature>
<comment type="caution">
    <text evidence="3">Lacks conserved residue(s) required for the propagation of feature annotation.</text>
</comment>
<accession>A0A3B3CAZ8</accession>
<keyword evidence="7" id="KW-1185">Reference proteome</keyword>
<dbReference type="Ensembl" id="ENSOMET00000022787.1">
    <property type="protein sequence ID" value="ENSOMEP00000014784.1"/>
    <property type="gene ID" value="ENSOMEG00000016301.1"/>
</dbReference>
<dbReference type="PROSITE" id="PS51132">
    <property type="entry name" value="OLF"/>
    <property type="match status" value="1"/>
</dbReference>
<evidence type="ECO:0000256" key="4">
    <source>
        <dbReference type="SAM" id="MobiDB-lite"/>
    </source>
</evidence>
<name>A0A3B3CAZ8_ORYME</name>
<feature type="compositionally biased region" description="Polar residues" evidence="4">
    <location>
        <begin position="59"/>
        <end position="69"/>
    </location>
</feature>
<dbReference type="GO" id="GO:0009986">
    <property type="term" value="C:cell surface"/>
    <property type="evidence" value="ECO:0007669"/>
    <property type="project" value="TreeGrafter"/>
</dbReference>
<evidence type="ECO:0000313" key="6">
    <source>
        <dbReference type="Ensembl" id="ENSOMEP00000014784.1"/>
    </source>
</evidence>
<feature type="compositionally biased region" description="Polar residues" evidence="4">
    <location>
        <begin position="11"/>
        <end position="29"/>
    </location>
</feature>
<feature type="compositionally biased region" description="Polar residues" evidence="4">
    <location>
        <begin position="212"/>
        <end position="223"/>
    </location>
</feature>
<dbReference type="OMA" id="IRYETWS"/>
<evidence type="ECO:0000259" key="5">
    <source>
        <dbReference type="PROSITE" id="PS51132"/>
    </source>
</evidence>
<feature type="compositionally biased region" description="Basic and acidic residues" evidence="4">
    <location>
        <begin position="98"/>
        <end position="115"/>
    </location>
</feature>
<dbReference type="Proteomes" id="UP000261560">
    <property type="component" value="Unplaced"/>
</dbReference>
<keyword evidence="2" id="KW-0964">Secreted</keyword>
<dbReference type="GeneTree" id="ENSGT00940000158020"/>
<feature type="region of interest" description="Disordered" evidence="4">
    <location>
        <begin position="147"/>
        <end position="231"/>
    </location>
</feature>
<evidence type="ECO:0000256" key="2">
    <source>
        <dbReference type="ARBA" id="ARBA00022525"/>
    </source>
</evidence>
<reference evidence="6" key="1">
    <citation type="submission" date="2025-08" db="UniProtKB">
        <authorList>
            <consortium name="Ensembl"/>
        </authorList>
    </citation>
    <scope>IDENTIFICATION</scope>
</reference>
<dbReference type="SMART" id="SM00284">
    <property type="entry name" value="OLF"/>
    <property type="match status" value="1"/>
</dbReference>
<protein>
    <recommendedName>
        <fullName evidence="5">Olfactomedin-like domain-containing protein</fullName>
    </recommendedName>
</protein>
<dbReference type="GO" id="GO:0007165">
    <property type="term" value="P:signal transduction"/>
    <property type="evidence" value="ECO:0007669"/>
    <property type="project" value="TreeGrafter"/>
</dbReference>
<comment type="subcellular location">
    <subcellularLocation>
        <location evidence="1">Secreted</location>
    </subcellularLocation>
</comment>
<dbReference type="PaxDb" id="30732-ENSOMEP00000014784"/>
<dbReference type="SUPFAM" id="SSF82171">
    <property type="entry name" value="DPP6 N-terminal domain-like"/>
    <property type="match status" value="1"/>
</dbReference>
<evidence type="ECO:0000256" key="3">
    <source>
        <dbReference type="PROSITE-ProRule" id="PRU00446"/>
    </source>
</evidence>
<feature type="domain" description="Olfactomedin-like" evidence="5">
    <location>
        <begin position="404"/>
        <end position="649"/>
    </location>
</feature>
<feature type="region of interest" description="Disordered" evidence="4">
    <location>
        <begin position="297"/>
        <end position="322"/>
    </location>
</feature>
<sequence>MGTPPADDSRSTLNVTDGNKLLDTNTTAEPVSLRPNFSRVSLIDTTGENFTQAPHELSLTYSPTMQPTVDSRDSSGVFGEDGTATNSTSTTEMVSPHPDIRYETWSERSSEDRTEPSAPVLTAPPALNITEETLNTTAFENLQLSDFDNDLHEPQPTENTTNVENFPDSERNPDPNLKSGKPPFYQNTTLHDSSRNVTEGPFHLLHLDSKDSNQSGDSINSSGAADKANMESEWSTLHLAENTTDDFNVTDSNNLLTATTKPDQVIFYQGENYESLNVSGVEHATEVPANMLTESLDEDQRTDHSHGSNFNTTTTDKRQTNRQVETASVLFQDNNYFNQTFSDIQEKSSTDSPTTFPTNVDQRKDALNDSGDIEDKPVQTNSSHHLLTYSKTGDTNIEKWPKTECKIKTIKCSERSIKMEGTYGAWMFDASRRDHQGPFWVAEHFSGPRLLEFQNISSFHDADNRTIQVWKFYQGCGHVIYEGAFYYQIGGTNKLVKFDLNTYRTATLTIEHSRYNSLAYLFKNSKTYFKFAVDENGLWVIFASDADDNMMVAKLKSDSFSVERIINTSYPTAKAGNAFIVCGVLYFTDDNDKQVTYAFDLKTEASPSIHLDLRPGHGTLAMLSYYPKKSLLYLWDNKGITTCRVKFKQN</sequence>
<evidence type="ECO:0000313" key="7">
    <source>
        <dbReference type="Proteomes" id="UP000261560"/>
    </source>
</evidence>
<feature type="region of interest" description="Disordered" evidence="4">
    <location>
        <begin position="1"/>
        <end position="29"/>
    </location>
</feature>